<dbReference type="Proteomes" id="UP000193689">
    <property type="component" value="Unassembled WGS sequence"/>
</dbReference>
<comment type="similarity">
    <text evidence="2">Belongs to the ABC transporter superfamily. ABCC family. Conjugate transporter (TC 3.A.1.208) subfamily.</text>
</comment>
<dbReference type="PROSITE" id="PS50893">
    <property type="entry name" value="ABC_TRANSPORTER_2"/>
    <property type="match status" value="2"/>
</dbReference>
<feature type="compositionally biased region" description="Basic and acidic residues" evidence="10">
    <location>
        <begin position="573"/>
        <end position="588"/>
    </location>
</feature>
<dbReference type="Pfam" id="PF00005">
    <property type="entry name" value="ABC_tran"/>
    <property type="match status" value="2"/>
</dbReference>
<dbReference type="InterPro" id="IPR044726">
    <property type="entry name" value="ABCC_6TM_D2"/>
</dbReference>
<keyword evidence="3" id="KW-0813">Transport</keyword>
<feature type="transmembrane region" description="Helical" evidence="11">
    <location>
        <begin position="73"/>
        <end position="91"/>
    </location>
</feature>
<evidence type="ECO:0000313" key="15">
    <source>
        <dbReference type="Proteomes" id="UP000193689"/>
    </source>
</evidence>
<keyword evidence="6" id="KW-0067">ATP-binding</keyword>
<keyword evidence="8 11" id="KW-0472">Membrane</keyword>
<evidence type="ECO:0000256" key="11">
    <source>
        <dbReference type="SAM" id="Phobius"/>
    </source>
</evidence>
<dbReference type="CDD" id="cd03250">
    <property type="entry name" value="ABCC_MRP_domain1"/>
    <property type="match status" value="1"/>
</dbReference>
<dbReference type="PROSITE" id="PS00211">
    <property type="entry name" value="ABC_TRANSPORTER_1"/>
    <property type="match status" value="2"/>
</dbReference>
<dbReference type="GeneID" id="63773856"/>
<dbReference type="SMART" id="SM00382">
    <property type="entry name" value="AAA"/>
    <property type="match status" value="2"/>
</dbReference>
<comment type="caution">
    <text evidence="14">The sequence shown here is derived from an EMBL/GenBank/DDBJ whole genome shotgun (WGS) entry which is preliminary data.</text>
</comment>
<reference evidence="14 15" key="1">
    <citation type="submission" date="2016-07" db="EMBL/GenBank/DDBJ databases">
        <title>Pervasive Adenine N6-methylation of Active Genes in Fungi.</title>
        <authorList>
            <consortium name="DOE Joint Genome Institute"/>
            <person name="Mondo S.J."/>
            <person name="Dannebaum R.O."/>
            <person name="Kuo R.C."/>
            <person name="Labutti K."/>
            <person name="Haridas S."/>
            <person name="Kuo A."/>
            <person name="Salamov A."/>
            <person name="Ahrendt S.R."/>
            <person name="Lipzen A."/>
            <person name="Sullivan W."/>
            <person name="Andreopoulos W.B."/>
            <person name="Clum A."/>
            <person name="Lindquist E."/>
            <person name="Daum C."/>
            <person name="Ramamoorthy G.K."/>
            <person name="Gryganskyi A."/>
            <person name="Culley D."/>
            <person name="Magnuson J.K."/>
            <person name="James T.Y."/>
            <person name="O'Malley M.A."/>
            <person name="Stajich J.E."/>
            <person name="Spatafora J.W."/>
            <person name="Visel A."/>
            <person name="Grigoriev I.V."/>
        </authorList>
    </citation>
    <scope>NUCLEOTIDE SEQUENCE [LARGE SCALE GENOMIC DNA]</scope>
    <source>
        <strain evidence="14 15">CBS 129021</strain>
    </source>
</reference>
<keyword evidence="4 11" id="KW-0812">Transmembrane</keyword>
<evidence type="ECO:0000256" key="5">
    <source>
        <dbReference type="ARBA" id="ARBA00022741"/>
    </source>
</evidence>
<protein>
    <submittedName>
        <fullName evidence="14">Putative ABC multidrug transporter</fullName>
    </submittedName>
</protein>
<dbReference type="InterPro" id="IPR011527">
    <property type="entry name" value="ABC1_TM_dom"/>
</dbReference>
<dbReference type="FunFam" id="3.40.50.300:FF:001854">
    <property type="entry name" value="ABC multidrug transporter (Eurofung)"/>
    <property type="match status" value="1"/>
</dbReference>
<dbReference type="SUPFAM" id="SSF90123">
    <property type="entry name" value="ABC transporter transmembrane region"/>
    <property type="match status" value="2"/>
</dbReference>
<feature type="transmembrane region" description="Helical" evidence="11">
    <location>
        <begin position="493"/>
        <end position="517"/>
    </location>
</feature>
<dbReference type="Gene3D" id="1.20.1560.10">
    <property type="entry name" value="ABC transporter type 1, transmembrane domain"/>
    <property type="match status" value="2"/>
</dbReference>
<feature type="transmembrane region" description="Helical" evidence="11">
    <location>
        <begin position="1028"/>
        <end position="1046"/>
    </location>
</feature>
<dbReference type="InterPro" id="IPR017871">
    <property type="entry name" value="ABC_transporter-like_CS"/>
</dbReference>
<keyword evidence="5" id="KW-0547">Nucleotide-binding</keyword>
<dbReference type="STRING" id="1141098.A0A1Y2DQ63"/>
<feature type="transmembrane region" description="Helical" evidence="11">
    <location>
        <begin position="130"/>
        <end position="152"/>
    </location>
</feature>
<accession>A0A1Y2DQ63</accession>
<dbReference type="Gene3D" id="3.40.50.300">
    <property type="entry name" value="P-loop containing nucleotide triphosphate hydrolases"/>
    <property type="match status" value="2"/>
</dbReference>
<evidence type="ECO:0000256" key="3">
    <source>
        <dbReference type="ARBA" id="ARBA00022448"/>
    </source>
</evidence>
<feature type="transmembrane region" description="Helical" evidence="11">
    <location>
        <begin position="158"/>
        <end position="177"/>
    </location>
</feature>
<sequence>MLFSTCSQDDAIGPVVLGCRDGFDFTVKFEQIFLSLVPSVIFIVLSVWRICLMARKPTVIDAPLLQLTKLSAITTYVGLQLSLLILVGVRSFNVTSLAIGCAVSQLLAALCMACLSLFDHSKNPRPSVLLNAYLFITILLDVTETRTFWLASGTKAEQTYTCIFTAGIAVKALILLLEAQRKAKWVMWDAKEHSPEETSGIYSLGVFFWLNSLFLDGYRKILQIRDLYPLDQSMGGESLHRRFSKHLDYEKLKRSKYGLLQVLARTLVTALLLPIPARLALLGFNFCQPFFISRLLDYLSHLSGPDTTASANVGYGLIGASVAIYTGIAISNALYGYFHQRMLYMARGCLVTAIYTKAVEASNFSGDEGAPLTLMSSDIERIIIGFDSLHDIWAAFIETGIAGWLLYTQLGAAFVTPLVVVLVCVLSTTVLVRYTGPSQKAWMEAVQRRVSLTATVIGNVKNLKISGLTTPVTEFVQNLRVDELASGSRSRKLSIMAALIAFVPLLVTPFITFGVAARKGLNATRLFTSLSFLLLMANPLQTIFQSIPMLIAGLACLSRIQAYLESETRKQRRATLDSAREDSEKQSKDVPTSTTAIEVRNGSYGWEASKIVLDNVNLEVPNSALTIIVGPIGSGKSTLLKALLGEIPFNQGSITMGARYARVGYCDQSAFLYNGSVRDNIVGFSPLDPTRYSEVIEATMLAFDLEKLPLGDHTNIGSNGITLSGGQKQRVALARSLYLQSDLLVFDDVFSGLDADTEDQIFRQVFGPDGLIRRRHATAVLCTHSIRHLPAADHIVALGNGTVVEQGTFQDLMANERYVHSLGVKSSDSDTPSDVAESSVSMQSQPDLLRQATTASSVLVDNDKSRQIGDSTVYKLYFQSMGLLLAGSLFFWAAVLGFFYNFPNIWLTYWSTDVVSQNPKHSNALYAGIYALLQISCLLSLMTLATLLHLVAIKRSGASLHWNALNTLINASLAFFTKTDQGTVLNLFSQDLNLIDNDLPNALLNVLFTVSVSIGQACVMITSSPFIAISYPFLIALLWVVQRFYLRTSRQLRLLDLEAKSPLYTHFLDTSKGIVTLRAFGFISEDRKKNIHLLDNSQRPAYLLVMIQRWLTLVLNFVVMGMAVLLTVLAIKTRGSNGFTGGAMVTLMQFGESLSGIVIFYTRLETSIAAIARLKSFDANVKPENRDDEDIIPAEDWPQRGDIELKGVSASYDTEDSQNDELPNLALRQINLTIAPGERIAICGRTGSGKSSILALLLKLLDPLSETPANVYINKVPLHRLDRPTLRRRIIAVPQDAVFLPDGSTFQENLDPFDHAGVPECQSVLETVDLWSFVRERGGLQAGMSPGTLSQGQRQLFSLARAVLRRRIRARSLGLGGGGSEGGILLLDEVTSSVDQEMERAMQEIIRVEFKEYTVVAVSHRLDMIMDFDRVVVMDQGEIAEVGNPRALSGSEGTRFGDLWKAGGN</sequence>
<dbReference type="CDD" id="cd18580">
    <property type="entry name" value="ABC_6TM_ABCC_D2"/>
    <property type="match status" value="1"/>
</dbReference>
<dbReference type="InterPro" id="IPR050173">
    <property type="entry name" value="ABC_transporter_C-like"/>
</dbReference>
<dbReference type="InterPro" id="IPR003593">
    <property type="entry name" value="AAA+_ATPase"/>
</dbReference>
<feature type="transmembrane region" description="Helical" evidence="11">
    <location>
        <begin position="413"/>
        <end position="434"/>
    </location>
</feature>
<dbReference type="PROSITE" id="PS50929">
    <property type="entry name" value="ABC_TM1F"/>
    <property type="match status" value="2"/>
</dbReference>
<evidence type="ECO:0000256" key="10">
    <source>
        <dbReference type="SAM" id="MobiDB-lite"/>
    </source>
</evidence>
<dbReference type="InterPro" id="IPR036640">
    <property type="entry name" value="ABC1_TM_sf"/>
</dbReference>
<feature type="domain" description="ABC transporter" evidence="12">
    <location>
        <begin position="1203"/>
        <end position="1461"/>
    </location>
</feature>
<dbReference type="PANTHER" id="PTHR24223">
    <property type="entry name" value="ATP-BINDING CASSETTE SUB-FAMILY C"/>
    <property type="match status" value="1"/>
</dbReference>
<feature type="transmembrane region" description="Helical" evidence="11">
    <location>
        <begin position="262"/>
        <end position="292"/>
    </location>
</feature>
<evidence type="ECO:0000256" key="7">
    <source>
        <dbReference type="ARBA" id="ARBA00022989"/>
    </source>
</evidence>
<evidence type="ECO:0000256" key="6">
    <source>
        <dbReference type="ARBA" id="ARBA00022840"/>
    </source>
</evidence>
<dbReference type="FunFam" id="1.20.1560.10:FF:000055">
    <property type="entry name" value="ABC multidrug transporter (Eurofung)"/>
    <property type="match status" value="1"/>
</dbReference>
<gene>
    <name evidence="14" type="ORF">BCR38DRAFT_396328</name>
</gene>
<dbReference type="EMBL" id="MCFJ01000010">
    <property type="protein sequence ID" value="ORY61431.1"/>
    <property type="molecule type" value="Genomic_DNA"/>
</dbReference>
<evidence type="ECO:0000256" key="1">
    <source>
        <dbReference type="ARBA" id="ARBA00004141"/>
    </source>
</evidence>
<feature type="transmembrane region" description="Helical" evidence="11">
    <location>
        <begin position="312"/>
        <end position="338"/>
    </location>
</feature>
<dbReference type="PANTHER" id="PTHR24223:SF345">
    <property type="entry name" value="ABC MULTIDRUG TRANSPORTER (EUROFUNG)"/>
    <property type="match status" value="1"/>
</dbReference>
<evidence type="ECO:0000256" key="2">
    <source>
        <dbReference type="ARBA" id="ARBA00009726"/>
    </source>
</evidence>
<evidence type="ECO:0000256" key="4">
    <source>
        <dbReference type="ARBA" id="ARBA00022692"/>
    </source>
</evidence>
<dbReference type="RefSeq" id="XP_040713508.1">
    <property type="nucleotide sequence ID" value="XM_040857644.1"/>
</dbReference>
<evidence type="ECO:0000256" key="8">
    <source>
        <dbReference type="ARBA" id="ARBA00023136"/>
    </source>
</evidence>
<evidence type="ECO:0000256" key="9">
    <source>
        <dbReference type="ARBA" id="ARBA00023180"/>
    </source>
</evidence>
<proteinExistence type="inferred from homology"/>
<feature type="transmembrane region" description="Helical" evidence="11">
    <location>
        <begin position="1110"/>
        <end position="1131"/>
    </location>
</feature>
<dbReference type="GO" id="GO:0016020">
    <property type="term" value="C:membrane"/>
    <property type="evidence" value="ECO:0007669"/>
    <property type="project" value="UniProtKB-SubCell"/>
</dbReference>
<keyword evidence="15" id="KW-1185">Reference proteome</keyword>
<feature type="domain" description="ABC transporter" evidence="12">
    <location>
        <begin position="597"/>
        <end position="825"/>
    </location>
</feature>
<feature type="transmembrane region" description="Helical" evidence="11">
    <location>
        <begin position="876"/>
        <end position="900"/>
    </location>
</feature>
<dbReference type="SUPFAM" id="SSF52540">
    <property type="entry name" value="P-loop containing nucleoside triphosphate hydrolases"/>
    <property type="match status" value="2"/>
</dbReference>
<feature type="transmembrane region" description="Helical" evidence="11">
    <location>
        <begin position="97"/>
        <end position="118"/>
    </location>
</feature>
<keyword evidence="9" id="KW-0325">Glycoprotein</keyword>
<evidence type="ECO:0000313" key="14">
    <source>
        <dbReference type="EMBL" id="ORY61431.1"/>
    </source>
</evidence>
<feature type="transmembrane region" description="Helical" evidence="11">
    <location>
        <begin position="929"/>
        <end position="953"/>
    </location>
</feature>
<feature type="region of interest" description="Disordered" evidence="10">
    <location>
        <begin position="573"/>
        <end position="594"/>
    </location>
</feature>
<dbReference type="InterPro" id="IPR027417">
    <property type="entry name" value="P-loop_NTPase"/>
</dbReference>
<name>A0A1Y2DQ63_9PEZI</name>
<dbReference type="FunFam" id="1.20.1560.10:FF:000066">
    <property type="entry name" value="ABC multidrug transporter (Eurofung)"/>
    <property type="match status" value="1"/>
</dbReference>
<evidence type="ECO:0000259" key="13">
    <source>
        <dbReference type="PROSITE" id="PS50929"/>
    </source>
</evidence>
<dbReference type="InParanoid" id="A0A1Y2DQ63"/>
<dbReference type="OrthoDB" id="6500128at2759"/>
<feature type="domain" description="ABC transmembrane type-1" evidence="13">
    <location>
        <begin position="889"/>
        <end position="1166"/>
    </location>
</feature>
<keyword evidence="7 11" id="KW-1133">Transmembrane helix</keyword>
<organism evidence="14 15">
    <name type="scientific">Pseudomassariella vexata</name>
    <dbReference type="NCBI Taxonomy" id="1141098"/>
    <lineage>
        <taxon>Eukaryota</taxon>
        <taxon>Fungi</taxon>
        <taxon>Dikarya</taxon>
        <taxon>Ascomycota</taxon>
        <taxon>Pezizomycotina</taxon>
        <taxon>Sordariomycetes</taxon>
        <taxon>Xylariomycetidae</taxon>
        <taxon>Amphisphaeriales</taxon>
        <taxon>Pseudomassariaceae</taxon>
        <taxon>Pseudomassariella</taxon>
    </lineage>
</organism>
<evidence type="ECO:0000259" key="12">
    <source>
        <dbReference type="PROSITE" id="PS50893"/>
    </source>
</evidence>
<dbReference type="GO" id="GO:0016887">
    <property type="term" value="F:ATP hydrolysis activity"/>
    <property type="evidence" value="ECO:0007669"/>
    <property type="project" value="InterPro"/>
</dbReference>
<dbReference type="InterPro" id="IPR003439">
    <property type="entry name" value="ABC_transporter-like_ATP-bd"/>
</dbReference>
<dbReference type="GO" id="GO:0005524">
    <property type="term" value="F:ATP binding"/>
    <property type="evidence" value="ECO:0007669"/>
    <property type="project" value="UniProtKB-KW"/>
</dbReference>
<comment type="subcellular location">
    <subcellularLocation>
        <location evidence="1">Membrane</location>
        <topology evidence="1">Multi-pass membrane protein</topology>
    </subcellularLocation>
</comment>
<feature type="transmembrane region" description="Helical" evidence="11">
    <location>
        <begin position="32"/>
        <end position="52"/>
    </location>
</feature>
<feature type="domain" description="ABC transmembrane type-1" evidence="13">
    <location>
        <begin position="279"/>
        <end position="552"/>
    </location>
</feature>
<dbReference type="Pfam" id="PF00664">
    <property type="entry name" value="ABC_membrane"/>
    <property type="match status" value="2"/>
</dbReference>
<dbReference type="GO" id="GO:0140359">
    <property type="term" value="F:ABC-type transporter activity"/>
    <property type="evidence" value="ECO:0007669"/>
    <property type="project" value="InterPro"/>
</dbReference>